<keyword evidence="1" id="KW-0732">Signal</keyword>
<evidence type="ECO:0000256" key="1">
    <source>
        <dbReference type="SAM" id="SignalP"/>
    </source>
</evidence>
<dbReference type="RefSeq" id="WP_245030706.1">
    <property type="nucleotide sequence ID" value="NZ_CP095075.1"/>
</dbReference>
<accession>A0ABY4H9E5</accession>
<keyword evidence="3" id="KW-1185">Reference proteome</keyword>
<feature type="signal peptide" evidence="1">
    <location>
        <begin position="1"/>
        <end position="20"/>
    </location>
</feature>
<protein>
    <submittedName>
        <fullName evidence="2">DUF6376 family protein</fullName>
    </submittedName>
</protein>
<evidence type="ECO:0000313" key="2">
    <source>
        <dbReference type="EMBL" id="UOR11082.1"/>
    </source>
</evidence>
<gene>
    <name evidence="2" type="ORF">MUO15_15985</name>
</gene>
<dbReference type="Proteomes" id="UP000830326">
    <property type="component" value="Chromosome"/>
</dbReference>
<evidence type="ECO:0000313" key="3">
    <source>
        <dbReference type="Proteomes" id="UP000830326"/>
    </source>
</evidence>
<name>A0ABY4H9E5_9BACI</name>
<sequence length="146" mass="16281">MKKFLVLSLLLVALSGCGLIEEATNGLQYTEDVTAFISDAEEFSSDLPNLIEQAQNDAISFDDVEERLQEFQTEIEEVQAINPPELAESIHNDLMNYTDQLETGVNEMIQAAQDQAINMESLENSSLFQAIQQIQQIQENINQLGG</sequence>
<proteinExistence type="predicted"/>
<feature type="chain" id="PRO_5046132306" evidence="1">
    <location>
        <begin position="21"/>
        <end position="146"/>
    </location>
</feature>
<dbReference type="InterPro" id="IPR045956">
    <property type="entry name" value="DUF6376"/>
</dbReference>
<dbReference type="PROSITE" id="PS51257">
    <property type="entry name" value="PROKAR_LIPOPROTEIN"/>
    <property type="match status" value="1"/>
</dbReference>
<organism evidence="2 3">
    <name type="scientific">Halobacillus amylolyticus</name>
    <dbReference type="NCBI Taxonomy" id="2932259"/>
    <lineage>
        <taxon>Bacteria</taxon>
        <taxon>Bacillati</taxon>
        <taxon>Bacillota</taxon>
        <taxon>Bacilli</taxon>
        <taxon>Bacillales</taxon>
        <taxon>Bacillaceae</taxon>
        <taxon>Halobacillus</taxon>
    </lineage>
</organism>
<dbReference type="Pfam" id="PF19903">
    <property type="entry name" value="DUF6376"/>
    <property type="match status" value="1"/>
</dbReference>
<reference evidence="2" key="1">
    <citation type="submission" date="2022-04" db="EMBL/GenBank/DDBJ databases">
        <title>Halobacillus sp. isolated from saltern.</title>
        <authorList>
            <person name="Won M."/>
            <person name="Lee C.-M."/>
            <person name="Woen H.-Y."/>
            <person name="Kwon S.-W."/>
        </authorList>
    </citation>
    <scope>NUCLEOTIDE SEQUENCE</scope>
    <source>
        <strain evidence="2">SSHM10-5</strain>
    </source>
</reference>
<dbReference type="EMBL" id="CP095075">
    <property type="protein sequence ID" value="UOR11082.1"/>
    <property type="molecule type" value="Genomic_DNA"/>
</dbReference>